<accession>A0A776LVB3</accession>
<reference evidence="1" key="1">
    <citation type="journal article" date="2018" name="Genome Biol.">
        <title>SKESA: strategic k-mer extension for scrupulous assemblies.</title>
        <authorList>
            <person name="Souvorov A."/>
            <person name="Agarwala R."/>
            <person name="Lipman D.J."/>
        </authorList>
    </citation>
    <scope>NUCLEOTIDE SEQUENCE</scope>
    <source>
        <strain evidence="1">EC00688</strain>
    </source>
</reference>
<gene>
    <name evidence="1" type="ORF">GIJ97_25380</name>
</gene>
<name>A0A776LVB3_ECOLX</name>
<sequence length="20" mass="2258">MAKDLKTLALARLSGFRHKT</sequence>
<protein>
    <submittedName>
        <fullName evidence="1">Phage tail protein</fullName>
    </submittedName>
</protein>
<feature type="non-terminal residue" evidence="1">
    <location>
        <position position="20"/>
    </location>
</feature>
<dbReference type="AlphaFoldDB" id="A0A776LVB3"/>
<reference evidence="1" key="2">
    <citation type="submission" date="2019-11" db="EMBL/GenBank/DDBJ databases">
        <authorList>
            <consortium name="NCBI Pathogen Detection Project"/>
        </authorList>
    </citation>
    <scope>NUCLEOTIDE SEQUENCE</scope>
    <source>
        <strain evidence="1">EC00688</strain>
    </source>
</reference>
<dbReference type="EMBL" id="DABATB010000232">
    <property type="protein sequence ID" value="HAH2395145.1"/>
    <property type="molecule type" value="Genomic_DNA"/>
</dbReference>
<organism evidence="1">
    <name type="scientific">Escherichia coli</name>
    <dbReference type="NCBI Taxonomy" id="562"/>
    <lineage>
        <taxon>Bacteria</taxon>
        <taxon>Pseudomonadati</taxon>
        <taxon>Pseudomonadota</taxon>
        <taxon>Gammaproteobacteria</taxon>
        <taxon>Enterobacterales</taxon>
        <taxon>Enterobacteriaceae</taxon>
        <taxon>Escherichia</taxon>
    </lineage>
</organism>
<evidence type="ECO:0000313" key="1">
    <source>
        <dbReference type="EMBL" id="HAH2395145.1"/>
    </source>
</evidence>
<proteinExistence type="predicted"/>
<comment type="caution">
    <text evidence="1">The sequence shown here is derived from an EMBL/GenBank/DDBJ whole genome shotgun (WGS) entry which is preliminary data.</text>
</comment>